<reference evidence="5 6" key="1">
    <citation type="journal article" date="2024" name="bioRxiv">
        <title>Comparative genomics of Cryptococcus and Kwoniella reveals pathogenesis evolution and contrasting karyotype dynamics via intercentromeric recombination or chromosome fusion.</title>
        <authorList>
            <person name="Coelho M.A."/>
            <person name="David-Palma M."/>
            <person name="Shea T."/>
            <person name="Bowers K."/>
            <person name="McGinley-Smith S."/>
            <person name="Mohammad A.W."/>
            <person name="Gnirke A."/>
            <person name="Yurkov A.M."/>
            <person name="Nowrousian M."/>
            <person name="Sun S."/>
            <person name="Cuomo C.A."/>
            <person name="Heitman J."/>
        </authorList>
    </citation>
    <scope>NUCLEOTIDE SEQUENCE [LARGE SCALE GENOMIC DNA]</scope>
    <source>
        <strain evidence="5 6">CBS 13917</strain>
    </source>
</reference>
<protein>
    <recommendedName>
        <fullName evidence="7">Methyltransferase domain-containing protein</fullName>
    </recommendedName>
</protein>
<dbReference type="Gene3D" id="3.40.50.150">
    <property type="entry name" value="Vaccinia Virus protein VP39"/>
    <property type="match status" value="1"/>
</dbReference>
<feature type="region of interest" description="Disordered" evidence="4">
    <location>
        <begin position="243"/>
        <end position="303"/>
    </location>
</feature>
<proteinExistence type="inferred from homology"/>
<gene>
    <name evidence="5" type="ORF">IAR55_002633</name>
</gene>
<dbReference type="GO" id="GO:0032259">
    <property type="term" value="P:methylation"/>
    <property type="evidence" value="ECO:0007669"/>
    <property type="project" value="UniProtKB-KW"/>
</dbReference>
<evidence type="ECO:0000256" key="4">
    <source>
        <dbReference type="SAM" id="MobiDB-lite"/>
    </source>
</evidence>
<dbReference type="GO" id="GO:0008168">
    <property type="term" value="F:methyltransferase activity"/>
    <property type="evidence" value="ECO:0007669"/>
    <property type="project" value="UniProtKB-KW"/>
</dbReference>
<feature type="region of interest" description="Disordered" evidence="4">
    <location>
        <begin position="182"/>
        <end position="202"/>
    </location>
</feature>
<evidence type="ECO:0000256" key="1">
    <source>
        <dbReference type="ARBA" id="ARBA00008361"/>
    </source>
</evidence>
<evidence type="ECO:0000313" key="5">
    <source>
        <dbReference type="EMBL" id="KAK8858406.1"/>
    </source>
</evidence>
<comment type="similarity">
    <text evidence="1">Belongs to the methyltransferase superfamily.</text>
</comment>
<feature type="compositionally biased region" description="Polar residues" evidence="4">
    <location>
        <begin position="243"/>
        <end position="261"/>
    </location>
</feature>
<evidence type="ECO:0008006" key="7">
    <source>
        <dbReference type="Google" id="ProtNLM"/>
    </source>
</evidence>
<dbReference type="EMBL" id="JBCAWK010000005">
    <property type="protein sequence ID" value="KAK8858406.1"/>
    <property type="molecule type" value="Genomic_DNA"/>
</dbReference>
<organism evidence="5 6">
    <name type="scientific">Kwoniella newhampshirensis</name>
    <dbReference type="NCBI Taxonomy" id="1651941"/>
    <lineage>
        <taxon>Eukaryota</taxon>
        <taxon>Fungi</taxon>
        <taxon>Dikarya</taxon>
        <taxon>Basidiomycota</taxon>
        <taxon>Agaricomycotina</taxon>
        <taxon>Tremellomycetes</taxon>
        <taxon>Tremellales</taxon>
        <taxon>Cryptococcaceae</taxon>
        <taxon>Kwoniella</taxon>
    </lineage>
</organism>
<dbReference type="PANTHER" id="PTHR12176">
    <property type="entry name" value="SAM-DEPENDENT METHYLTRANSFERASE SUPERFAMILY PROTEIN"/>
    <property type="match status" value="1"/>
</dbReference>
<dbReference type="Proteomes" id="UP001388673">
    <property type="component" value="Unassembled WGS sequence"/>
</dbReference>
<dbReference type="RefSeq" id="XP_066803247.1">
    <property type="nucleotide sequence ID" value="XM_066945746.1"/>
</dbReference>
<dbReference type="PANTHER" id="PTHR12176:SF84">
    <property type="entry name" value="METHYLTRANSFERASE DOMAIN-CONTAINING PROTEIN"/>
    <property type="match status" value="1"/>
</dbReference>
<dbReference type="KEGG" id="kne:92179891"/>
<name>A0AAW0YSD3_9TREE</name>
<feature type="region of interest" description="Disordered" evidence="4">
    <location>
        <begin position="82"/>
        <end position="104"/>
    </location>
</feature>
<keyword evidence="6" id="KW-1185">Reference proteome</keyword>
<sequence>MPLPTDFSSAEYWSTRFETERSFEWLVPTSTLIPLIVECLGVIESDEHSRNTSTPASTSTDRPVHILHLGCGTSSLSSSLLHHLTDHPGEPTPQHPGIRYRIHDSDYISPPKLPSSPIQFHQVDLLSLSTLRTTVASLSNHSKKDAQTTSQSEVVSSSSYTESRQSNLFFFDLLIDKSTSDAISCSSPLPPEPDPDFPEEELPTDPVERLLYNLSKVVRKGGRWLSVSYSDKRYDCLLPHLESSASRSTGTSNDHFYTSNSLEEDRLRDGDDDAIGGRRNQHQPRDDEEAGKPSKGVVDSDEHTGEISPKVAWLGWKIVRKEMIATTYIPGGRRVRDGNSERIVYEPETGVWAYVLERI</sequence>
<evidence type="ECO:0000313" key="6">
    <source>
        <dbReference type="Proteomes" id="UP001388673"/>
    </source>
</evidence>
<dbReference type="InterPro" id="IPR051419">
    <property type="entry name" value="Lys/N-term_MeTrsfase_sf"/>
</dbReference>
<keyword evidence="3" id="KW-0808">Transferase</keyword>
<keyword evidence="2" id="KW-0489">Methyltransferase</keyword>
<feature type="compositionally biased region" description="Low complexity" evidence="4">
    <location>
        <begin position="147"/>
        <end position="158"/>
    </location>
</feature>
<dbReference type="GeneID" id="92179891"/>
<dbReference type="InterPro" id="IPR029063">
    <property type="entry name" value="SAM-dependent_MTases_sf"/>
</dbReference>
<accession>A0AAW0YSD3</accession>
<evidence type="ECO:0000256" key="2">
    <source>
        <dbReference type="ARBA" id="ARBA00022603"/>
    </source>
</evidence>
<dbReference type="AlphaFoldDB" id="A0AAW0YSD3"/>
<feature type="compositionally biased region" description="Acidic residues" evidence="4">
    <location>
        <begin position="193"/>
        <end position="202"/>
    </location>
</feature>
<evidence type="ECO:0000256" key="3">
    <source>
        <dbReference type="ARBA" id="ARBA00022679"/>
    </source>
</evidence>
<comment type="caution">
    <text evidence="5">The sequence shown here is derived from an EMBL/GenBank/DDBJ whole genome shotgun (WGS) entry which is preliminary data.</text>
</comment>
<feature type="region of interest" description="Disordered" evidence="4">
    <location>
        <begin position="139"/>
        <end position="158"/>
    </location>
</feature>